<accession>A0A1H4QXU7</accession>
<dbReference type="EMBL" id="FNTJ01000001">
    <property type="protein sequence ID" value="SEC24433.1"/>
    <property type="molecule type" value="Genomic_DNA"/>
</dbReference>
<gene>
    <name evidence="2" type="ORF">SAMN05216178_3957</name>
</gene>
<name>A0A1H4QXU7_9PSED</name>
<dbReference type="AlphaFoldDB" id="A0A1H4QXU7"/>
<keyword evidence="3" id="KW-1185">Reference proteome</keyword>
<dbReference type="PANTHER" id="PTHR35191">
    <property type="entry name" value="PROPHAGE SIDE TAIL FIBER PROTEIN HOMOLOG STFQ-RELATED"/>
    <property type="match status" value="1"/>
</dbReference>
<feature type="domain" description="Putative tail fiber protein gp53-like C-terminal" evidence="1">
    <location>
        <begin position="235"/>
        <end position="315"/>
    </location>
</feature>
<dbReference type="InterPro" id="IPR051934">
    <property type="entry name" value="Phage_Tail_Fiber_Structural"/>
</dbReference>
<dbReference type="Gene3D" id="2.60.40.3940">
    <property type="match status" value="1"/>
</dbReference>
<evidence type="ECO:0000259" key="1">
    <source>
        <dbReference type="Pfam" id="PF21882"/>
    </source>
</evidence>
<sequence>MQKIGASTASANALGEFTEGNPGAGVAATLLKAAWLNAVQRELVHLVEGAGLTLDAADDSQILKAIQAIQVNASTWLKLSGKPTTIAGFGITDAFTKLETTSAIQQKIADLVASSPAALDTLKELADALGNDPNFATTMTNALAGKASKATTLSGYGITDAYAKSGTYSKSELDAALVPLGQASEVNRGTAKVANLAQMLADTDDSVIVTPKKLRWGFSISLAANGYIVFPSWMGGLVVQWGSGTSSGATAENLSVAMPLAWPTGSFAENATIVGTDAGTHTVLRGAMTSNTMKLTTLRNGAYASGITVRWIAIGF</sequence>
<proteinExistence type="predicted"/>
<reference evidence="3" key="1">
    <citation type="submission" date="2016-10" db="EMBL/GenBank/DDBJ databases">
        <authorList>
            <person name="Varghese N."/>
            <person name="Submissions S."/>
        </authorList>
    </citation>
    <scope>NUCLEOTIDE SEQUENCE [LARGE SCALE GENOMIC DNA]</scope>
    <source>
        <strain evidence="3">DSM 9751</strain>
    </source>
</reference>
<protein>
    <recommendedName>
        <fullName evidence="1">Putative tail fiber protein gp53-like C-terminal domain-containing protein</fullName>
    </recommendedName>
</protein>
<evidence type="ECO:0000313" key="2">
    <source>
        <dbReference type="EMBL" id="SEC24433.1"/>
    </source>
</evidence>
<organism evidence="2 3">
    <name type="scientific">Pseudomonas saponiphila</name>
    <dbReference type="NCBI Taxonomy" id="556534"/>
    <lineage>
        <taxon>Bacteria</taxon>
        <taxon>Pseudomonadati</taxon>
        <taxon>Pseudomonadota</taxon>
        <taxon>Gammaproteobacteria</taxon>
        <taxon>Pseudomonadales</taxon>
        <taxon>Pseudomonadaceae</taxon>
        <taxon>Pseudomonas</taxon>
    </lineage>
</organism>
<dbReference type="Proteomes" id="UP000198982">
    <property type="component" value="Unassembled WGS sequence"/>
</dbReference>
<dbReference type="RefSeq" id="WP_092316298.1">
    <property type="nucleotide sequence ID" value="NZ_FNTJ01000001.1"/>
</dbReference>
<evidence type="ECO:0000313" key="3">
    <source>
        <dbReference type="Proteomes" id="UP000198982"/>
    </source>
</evidence>
<dbReference type="Pfam" id="PF21882">
    <property type="entry name" value="Gp53-like_C"/>
    <property type="match status" value="1"/>
</dbReference>
<dbReference type="InterPro" id="IPR054075">
    <property type="entry name" value="Gp53-like_C"/>
</dbReference>
<dbReference type="PANTHER" id="PTHR35191:SF1">
    <property type="entry name" value="PROPHAGE SIDE TAIL FIBER PROTEIN HOMOLOG STFQ-RELATED"/>
    <property type="match status" value="1"/>
</dbReference>